<evidence type="ECO:0000313" key="2">
    <source>
        <dbReference type="EMBL" id="PTL36994.1"/>
    </source>
</evidence>
<dbReference type="AlphaFoldDB" id="A0A2T4U0U9"/>
<reference evidence="2 3" key="1">
    <citation type="submission" date="2017-09" db="EMBL/GenBank/DDBJ databases">
        <title>Bloom of a denitrifying methanotroph, Candidatus Methylomirabilis limnetica, in a deep stratified lake.</title>
        <authorList>
            <person name="Graf J.S."/>
            <person name="Marchant H.K."/>
            <person name="Tienken D."/>
            <person name="Hach P.F."/>
            <person name="Brand A."/>
            <person name="Schubert C.J."/>
            <person name="Kuypers M.M."/>
            <person name="Milucka J."/>
        </authorList>
    </citation>
    <scope>NUCLEOTIDE SEQUENCE [LARGE SCALE GENOMIC DNA]</scope>
    <source>
        <strain evidence="2 3">Zug</strain>
    </source>
</reference>
<sequence>MKDNQVRLWRQLAGLSSLGITLGASIAIGAAIGIALDRWLGTSPWLMILFFIFGVAAGFTNLLKDLKHWGS</sequence>
<organism evidence="2 3">
    <name type="scientific">Candidatus Methylomirabilis limnetica</name>
    <dbReference type="NCBI Taxonomy" id="2033718"/>
    <lineage>
        <taxon>Bacteria</taxon>
        <taxon>Candidatus Methylomirabilota</taxon>
        <taxon>Candidatus Methylomirabilia</taxon>
        <taxon>Candidatus Methylomirabilales</taxon>
        <taxon>Candidatus Methylomirabilaceae</taxon>
        <taxon>Candidatus Methylomirabilis</taxon>
    </lineage>
</organism>
<feature type="transmembrane region" description="Helical" evidence="1">
    <location>
        <begin position="42"/>
        <end position="63"/>
    </location>
</feature>
<name>A0A2T4U0U9_9BACT</name>
<dbReference type="EMBL" id="NVQC01000009">
    <property type="protein sequence ID" value="PTL36994.1"/>
    <property type="molecule type" value="Genomic_DNA"/>
</dbReference>
<keyword evidence="1" id="KW-0812">Transmembrane</keyword>
<dbReference type="OrthoDB" id="15401at2"/>
<keyword evidence="1" id="KW-1133">Transmembrane helix</keyword>
<keyword evidence="1" id="KW-0472">Membrane</keyword>
<dbReference type="Proteomes" id="UP000241436">
    <property type="component" value="Unassembled WGS sequence"/>
</dbReference>
<protein>
    <submittedName>
        <fullName evidence="2">F0F1 ATP synthase assembly protein I</fullName>
    </submittedName>
</protein>
<accession>A0A2T4U0U9</accession>
<dbReference type="RefSeq" id="WP_107561158.1">
    <property type="nucleotide sequence ID" value="NZ_NVQC01000009.1"/>
</dbReference>
<feature type="transmembrane region" description="Helical" evidence="1">
    <location>
        <begin position="12"/>
        <end position="36"/>
    </location>
</feature>
<keyword evidence="3" id="KW-1185">Reference proteome</keyword>
<proteinExistence type="predicted"/>
<reference evidence="3" key="2">
    <citation type="journal article" date="2018" name="Environ. Microbiol.">
        <title>Bloom of a denitrifying methanotroph, 'Candidatus Methylomirabilis limnetica', in a deep stratified lake.</title>
        <authorList>
            <person name="Graf J.S."/>
            <person name="Mayr M.J."/>
            <person name="Marchant H.K."/>
            <person name="Tienken D."/>
            <person name="Hach P.F."/>
            <person name="Brand A."/>
            <person name="Schubert C.J."/>
            <person name="Kuypers M.M."/>
            <person name="Milucka J."/>
        </authorList>
    </citation>
    <scope>NUCLEOTIDE SEQUENCE [LARGE SCALE GENOMIC DNA]</scope>
    <source>
        <strain evidence="3">Zug</strain>
    </source>
</reference>
<dbReference type="InterPro" id="IPR032820">
    <property type="entry name" value="ATPase_put"/>
</dbReference>
<evidence type="ECO:0000313" key="3">
    <source>
        <dbReference type="Proteomes" id="UP000241436"/>
    </source>
</evidence>
<dbReference type="Pfam" id="PF09527">
    <property type="entry name" value="ATPase_gene1"/>
    <property type="match status" value="1"/>
</dbReference>
<evidence type="ECO:0000256" key="1">
    <source>
        <dbReference type="SAM" id="Phobius"/>
    </source>
</evidence>
<comment type="caution">
    <text evidence="2">The sequence shown here is derived from an EMBL/GenBank/DDBJ whole genome shotgun (WGS) entry which is preliminary data.</text>
</comment>
<gene>
    <name evidence="2" type="ORF">CLG94_01635</name>
</gene>